<feature type="transmembrane region" description="Helical" evidence="1">
    <location>
        <begin position="433"/>
        <end position="457"/>
    </location>
</feature>
<dbReference type="Gene3D" id="2.60.40.3680">
    <property type="match status" value="2"/>
</dbReference>
<keyword evidence="3" id="KW-1185">Reference proteome</keyword>
<dbReference type="OrthoDB" id="2959992at2"/>
<dbReference type="Proteomes" id="UP000432715">
    <property type="component" value="Unassembled WGS sequence"/>
</dbReference>
<evidence type="ECO:0000313" key="2">
    <source>
        <dbReference type="EMBL" id="KAB3539098.1"/>
    </source>
</evidence>
<dbReference type="AlphaFoldDB" id="A0A6I0FL12"/>
<sequence length="464" mass="53362">MWSMIIIIVAVTIFTSTAFSNSGPVYWGGKSASDILLVDSNSPITVTSENLTFDFSKNQIPDHTIHGEVTAEYVMVNPTNESQTVLMAFPFISQIRSLTTDDVRIYADDKLLDYDIYIGDIIRSSATESNKESTFSFTNIVNNITNEPYKAESFAKNERRRLYTFKVTPTTEERINFTVDFSFNHKDTKIVSDGFNRYERKGDEVKIAAWCYEEESLELFLLGKDVDFEVNAYSDGELSEETDLFTYNVTTEEVELESYIMDYIGEENQAANKEMFADSQIYNLYAQSLDELFSHGNGYCVEFDIIEQQHFQRLLTLAYTVEFPPNSEKKVSVNYMTTGTMDKTETVYPLYTFDYILNPAKNWRDFKNLNVKIIPHPDAQYLVESNIEFIKEENNTYTAKLENLPENDLTFTLYSDEEITAIDRLAGDIYNRFGYLTPIVIILIVLTIVTLIIVAIIRKKQHKA</sequence>
<evidence type="ECO:0000256" key="1">
    <source>
        <dbReference type="SAM" id="Phobius"/>
    </source>
</evidence>
<proteinExistence type="predicted"/>
<accession>A0A6I0FL12</accession>
<gene>
    <name evidence="2" type="ORF">F8154_01005</name>
</gene>
<comment type="caution">
    <text evidence="2">The sequence shown here is derived from an EMBL/GenBank/DDBJ whole genome shotgun (WGS) entry which is preliminary data.</text>
</comment>
<evidence type="ECO:0000313" key="3">
    <source>
        <dbReference type="Proteomes" id="UP000432715"/>
    </source>
</evidence>
<organism evidence="2 3">
    <name type="scientific">Alkaliphilus pronyensis</name>
    <dbReference type="NCBI Taxonomy" id="1482732"/>
    <lineage>
        <taxon>Bacteria</taxon>
        <taxon>Bacillati</taxon>
        <taxon>Bacillota</taxon>
        <taxon>Clostridia</taxon>
        <taxon>Peptostreptococcales</taxon>
        <taxon>Natronincolaceae</taxon>
        <taxon>Alkaliphilus</taxon>
    </lineage>
</organism>
<reference evidence="2 3" key="1">
    <citation type="submission" date="2019-10" db="EMBL/GenBank/DDBJ databases">
        <title>Alkaliphilus serpentinus sp. nov. and Alkaliphilus pronyensis sp. nov., two novel anaerobic alkaliphilic species isolated from the serpentinized-hosted hydrothermal field of the Prony Bay (New Caledonia).</title>
        <authorList>
            <person name="Postec A."/>
        </authorList>
    </citation>
    <scope>NUCLEOTIDE SEQUENCE [LARGE SCALE GENOMIC DNA]</scope>
    <source>
        <strain evidence="2 3">LacV</strain>
    </source>
</reference>
<keyword evidence="1" id="KW-0472">Membrane</keyword>
<name>A0A6I0FL12_9FIRM</name>
<keyword evidence="1" id="KW-1133">Transmembrane helix</keyword>
<keyword evidence="1" id="KW-0812">Transmembrane</keyword>
<dbReference type="EMBL" id="WBZC01000003">
    <property type="protein sequence ID" value="KAB3539098.1"/>
    <property type="molecule type" value="Genomic_DNA"/>
</dbReference>
<protein>
    <submittedName>
        <fullName evidence="2">Uncharacterized protein</fullName>
    </submittedName>
</protein>